<dbReference type="InParanoid" id="F4PCV2"/>
<keyword evidence="5" id="KW-1185">Reference proteome</keyword>
<dbReference type="PANTHER" id="PTHR12186">
    <property type="entry name" value="SIKE FAMILY MEMBER"/>
    <property type="match status" value="1"/>
</dbReference>
<dbReference type="EMBL" id="GL882894">
    <property type="protein sequence ID" value="EGF76895.1"/>
    <property type="molecule type" value="Genomic_DNA"/>
</dbReference>
<gene>
    <name evidence="4" type="ORF">BATDEDRAFT_92172</name>
</gene>
<name>F4PCV2_BATDJ</name>
<sequence length="202" mass="23464">MNRESSELMDLNRKLLHLSSQWQENITELNRLQEKAVELQEAFVTYTPNEERIRFRDLQRENQVLSQLVKQYESTLEIIMSKFRSQTHLIQQERQELRDNTDRILDQERTENELLREENTRLTEHLGKCIQVMREASSANDEADVAMLVAGLAKENETLRAMLIASLPNHPSHTTQPLKSTLIDESGIMPLPLRANEATLSN</sequence>
<reference evidence="4 5" key="1">
    <citation type="submission" date="2009-12" db="EMBL/GenBank/DDBJ databases">
        <title>The draft genome of Batrachochytrium dendrobatidis.</title>
        <authorList>
            <consortium name="US DOE Joint Genome Institute (JGI-PGF)"/>
            <person name="Kuo A."/>
            <person name="Salamov A."/>
            <person name="Schmutz J."/>
            <person name="Lucas S."/>
            <person name="Pitluck S."/>
            <person name="Rosenblum E."/>
            <person name="Stajich J."/>
            <person name="Eisen M."/>
            <person name="Grigoriev I.V."/>
        </authorList>
    </citation>
    <scope>NUCLEOTIDE SEQUENCE [LARGE SCALE GENOMIC DNA]</scope>
    <source>
        <strain evidence="5">JAM81 / FGSC 10211</strain>
    </source>
</reference>
<dbReference type="OrthoDB" id="21214at2759"/>
<dbReference type="RefSeq" id="XP_006682492.1">
    <property type="nucleotide sequence ID" value="XM_006682429.1"/>
</dbReference>
<accession>F4PCV2</accession>
<comment type="similarity">
    <text evidence="1">Belongs to the SIKE family.</text>
</comment>
<evidence type="ECO:0000313" key="5">
    <source>
        <dbReference type="Proteomes" id="UP000007241"/>
    </source>
</evidence>
<evidence type="ECO:0000256" key="2">
    <source>
        <dbReference type="ARBA" id="ARBA00023054"/>
    </source>
</evidence>
<dbReference type="GeneID" id="18244534"/>
<dbReference type="AlphaFoldDB" id="F4PCV2"/>
<dbReference type="InterPro" id="IPR008555">
    <property type="entry name" value="SIKE"/>
</dbReference>
<evidence type="ECO:0000313" key="4">
    <source>
        <dbReference type="EMBL" id="EGF76895.1"/>
    </source>
</evidence>
<keyword evidence="2 3" id="KW-0175">Coiled coil</keyword>
<evidence type="ECO:0000256" key="3">
    <source>
        <dbReference type="SAM" id="Coils"/>
    </source>
</evidence>
<dbReference type="HOGENOM" id="CLU_1354375_0_0_1"/>
<dbReference type="Pfam" id="PF05769">
    <property type="entry name" value="SIKE"/>
    <property type="match status" value="1"/>
</dbReference>
<organism evidence="4 5">
    <name type="scientific">Batrachochytrium dendrobatidis (strain JAM81 / FGSC 10211)</name>
    <name type="common">Frog chytrid fungus</name>
    <dbReference type="NCBI Taxonomy" id="684364"/>
    <lineage>
        <taxon>Eukaryota</taxon>
        <taxon>Fungi</taxon>
        <taxon>Fungi incertae sedis</taxon>
        <taxon>Chytridiomycota</taxon>
        <taxon>Chytridiomycota incertae sedis</taxon>
        <taxon>Chytridiomycetes</taxon>
        <taxon>Rhizophydiales</taxon>
        <taxon>Rhizophydiales incertae sedis</taxon>
        <taxon>Batrachochytrium</taxon>
    </lineage>
</organism>
<evidence type="ECO:0000256" key="1">
    <source>
        <dbReference type="ARBA" id="ARBA00005537"/>
    </source>
</evidence>
<dbReference type="PANTHER" id="PTHR12186:SF2">
    <property type="entry name" value="FGFR1 ONCOGENE PARTNER 2 HOMOLOG"/>
    <property type="match status" value="1"/>
</dbReference>
<proteinExistence type="inferred from homology"/>
<dbReference type="Proteomes" id="UP000007241">
    <property type="component" value="Unassembled WGS sequence"/>
</dbReference>
<protein>
    <submittedName>
        <fullName evidence="4">Uncharacterized protein</fullName>
    </submittedName>
</protein>
<feature type="coiled-coil region" evidence="3">
    <location>
        <begin position="55"/>
        <end position="125"/>
    </location>
</feature>